<dbReference type="GeneID" id="112540844"/>
<keyword evidence="2" id="KW-1185">Reference proteome</keyword>
<sequence>MATVTLWRLYAASLDNLHAKKPKNKEKRERGAPGLASQLPIRPLSVRLYRASEKSCWRKRDRPEQRCAAGQAGFCGRGFRSNCWVPRPPAYFGEGSERLCFAVLWRAREIERRGLGPGLERAVPSLPDPLPRMEASEEEDWLGGEGWREREGAAREGGAREGGICSRGRVCLLKRCALLFSLRILALFASSQVIVNIAWMLFT</sequence>
<keyword evidence="1" id="KW-1133">Transmembrane helix</keyword>
<gene>
    <name evidence="3" type="primary">LOC112540844</name>
</gene>
<evidence type="ECO:0000313" key="2">
    <source>
        <dbReference type="Proteomes" id="UP000695026"/>
    </source>
</evidence>
<protein>
    <submittedName>
        <fullName evidence="3">Uncharacterized protein LOC112540844 isoform X1</fullName>
    </submittedName>
</protein>
<evidence type="ECO:0000256" key="1">
    <source>
        <dbReference type="SAM" id="Phobius"/>
    </source>
</evidence>
<dbReference type="AlphaFoldDB" id="A0A9F5MTH5"/>
<organism evidence="2 3">
    <name type="scientific">Python bivittatus</name>
    <name type="common">Burmese python</name>
    <name type="synonym">Python molurus bivittatus</name>
    <dbReference type="NCBI Taxonomy" id="176946"/>
    <lineage>
        <taxon>Eukaryota</taxon>
        <taxon>Metazoa</taxon>
        <taxon>Chordata</taxon>
        <taxon>Craniata</taxon>
        <taxon>Vertebrata</taxon>
        <taxon>Euteleostomi</taxon>
        <taxon>Lepidosauria</taxon>
        <taxon>Squamata</taxon>
        <taxon>Bifurcata</taxon>
        <taxon>Unidentata</taxon>
        <taxon>Episquamata</taxon>
        <taxon>Toxicofera</taxon>
        <taxon>Serpentes</taxon>
        <taxon>Henophidia</taxon>
        <taxon>Pythonidae</taxon>
        <taxon>Python</taxon>
    </lineage>
</organism>
<accession>A0A9F5MTH5</accession>
<dbReference type="Proteomes" id="UP000695026">
    <property type="component" value="Unplaced"/>
</dbReference>
<feature type="transmembrane region" description="Helical" evidence="1">
    <location>
        <begin position="177"/>
        <end position="202"/>
    </location>
</feature>
<dbReference type="RefSeq" id="XP_025023541.1">
    <property type="nucleotide sequence ID" value="XM_025167773.1"/>
</dbReference>
<dbReference type="KEGG" id="pbi:112540844"/>
<name>A0A9F5MTH5_PYTBI</name>
<keyword evidence="1" id="KW-0472">Membrane</keyword>
<keyword evidence="1" id="KW-0812">Transmembrane</keyword>
<proteinExistence type="predicted"/>
<reference evidence="3" key="1">
    <citation type="submission" date="2025-08" db="UniProtKB">
        <authorList>
            <consortium name="RefSeq"/>
        </authorList>
    </citation>
    <scope>IDENTIFICATION</scope>
    <source>
        <tissue evidence="3">Liver</tissue>
    </source>
</reference>
<evidence type="ECO:0000313" key="3">
    <source>
        <dbReference type="RefSeq" id="XP_025023541.1"/>
    </source>
</evidence>